<protein>
    <submittedName>
        <fullName evidence="3">Glycosyltransferase family 1 protein</fullName>
        <ecNumber evidence="3">2.4.-.-</ecNumber>
    </submittedName>
</protein>
<accession>A0ABV3Z5U4</accession>
<keyword evidence="4" id="KW-1185">Reference proteome</keyword>
<dbReference type="Pfam" id="PF00534">
    <property type="entry name" value="Glycos_transf_1"/>
    <property type="match status" value="1"/>
</dbReference>
<dbReference type="Proteomes" id="UP001560685">
    <property type="component" value="Unassembled WGS sequence"/>
</dbReference>
<keyword evidence="3" id="KW-0808">Transferase</keyword>
<proteinExistence type="predicted"/>
<dbReference type="Pfam" id="PF13439">
    <property type="entry name" value="Glyco_transf_4"/>
    <property type="match status" value="1"/>
</dbReference>
<name>A0ABV3Z5U4_9PROT</name>
<dbReference type="PANTHER" id="PTHR45947:SF3">
    <property type="entry name" value="SULFOQUINOVOSYL TRANSFERASE SQD2"/>
    <property type="match status" value="1"/>
</dbReference>
<evidence type="ECO:0000313" key="4">
    <source>
        <dbReference type="Proteomes" id="UP001560685"/>
    </source>
</evidence>
<evidence type="ECO:0000313" key="3">
    <source>
        <dbReference type="EMBL" id="MEX6632836.1"/>
    </source>
</evidence>
<gene>
    <name evidence="3" type="ORF">ABFZ84_04680</name>
</gene>
<dbReference type="GO" id="GO:0016757">
    <property type="term" value="F:glycosyltransferase activity"/>
    <property type="evidence" value="ECO:0007669"/>
    <property type="project" value="UniProtKB-KW"/>
</dbReference>
<dbReference type="InterPro" id="IPR028098">
    <property type="entry name" value="Glyco_trans_4-like_N"/>
</dbReference>
<feature type="domain" description="Glycosyltransferase subfamily 4-like N-terminal" evidence="2">
    <location>
        <begin position="27"/>
        <end position="190"/>
    </location>
</feature>
<dbReference type="EMBL" id="JBEHZE010000001">
    <property type="protein sequence ID" value="MEX6632836.1"/>
    <property type="molecule type" value="Genomic_DNA"/>
</dbReference>
<organism evidence="3 4">
    <name type="scientific">Hyphococcus lacteus</name>
    <dbReference type="NCBI Taxonomy" id="3143536"/>
    <lineage>
        <taxon>Bacteria</taxon>
        <taxon>Pseudomonadati</taxon>
        <taxon>Pseudomonadota</taxon>
        <taxon>Alphaproteobacteria</taxon>
        <taxon>Parvularculales</taxon>
        <taxon>Parvularculaceae</taxon>
        <taxon>Hyphococcus</taxon>
    </lineage>
</organism>
<sequence>MSAHQSKPDRKLRVALFSGNYNYVMDGPVRALNTLVAYLEGKGHEVLVFAPTCGEPAFKHSGTLLSVPSLAFPGKRSEYRFGLGPRGAAKRRLEAFKPDIVHIAAPDYTGLFALNFARKHRIPAVASFHTRFDTYPRYYNMRWLEAHLTRYLRYFYNRCEHVYAPSHSMTDELREDGIGRDIRLWTRGVDGELFNPDKRDMAWRESVGFQADDIVVAFVGRLVLEKGIDVFVDAFNRARKLNPSLRPLVVGEGPERQSFSKQLPDAHFAGYLQGEDLARAYASADMFFNPSITETFGNVTLEAMASGLPSIGAAAAGSKSLIKDGVTGFLADPNPEGFAQQIATLAKDAGLRKQFGDTARENSKGFSWDAVLAELVSHYFEALDSFDPSQSTSKEMHAASRQHAA</sequence>
<dbReference type="PANTHER" id="PTHR45947">
    <property type="entry name" value="SULFOQUINOVOSYL TRANSFERASE SQD2"/>
    <property type="match status" value="1"/>
</dbReference>
<comment type="caution">
    <text evidence="3">The sequence shown here is derived from an EMBL/GenBank/DDBJ whole genome shotgun (WGS) entry which is preliminary data.</text>
</comment>
<feature type="domain" description="Glycosyl transferase family 1" evidence="1">
    <location>
        <begin position="203"/>
        <end position="361"/>
    </location>
</feature>
<dbReference type="EC" id="2.4.-.-" evidence="3"/>
<dbReference type="InterPro" id="IPR001296">
    <property type="entry name" value="Glyco_trans_1"/>
</dbReference>
<keyword evidence="3" id="KW-0328">Glycosyltransferase</keyword>
<dbReference type="InterPro" id="IPR050194">
    <property type="entry name" value="Glycosyltransferase_grp1"/>
</dbReference>
<evidence type="ECO:0000259" key="2">
    <source>
        <dbReference type="Pfam" id="PF13439"/>
    </source>
</evidence>
<dbReference type="RefSeq" id="WP_369312771.1">
    <property type="nucleotide sequence ID" value="NZ_JBEHZE010000001.1"/>
</dbReference>
<dbReference type="CDD" id="cd03814">
    <property type="entry name" value="GT4-like"/>
    <property type="match status" value="1"/>
</dbReference>
<reference evidence="3 4" key="1">
    <citation type="submission" date="2024-05" db="EMBL/GenBank/DDBJ databases">
        <title>Three bacterial strains, DH-69, EH-24, and ECK-19 isolated from coastal sediments.</title>
        <authorList>
            <person name="Ye Y.-Q."/>
            <person name="Du Z.-J."/>
        </authorList>
    </citation>
    <scope>NUCLEOTIDE SEQUENCE [LARGE SCALE GENOMIC DNA]</scope>
    <source>
        <strain evidence="3 4">ECK-19</strain>
    </source>
</reference>
<dbReference type="Gene3D" id="3.40.50.2000">
    <property type="entry name" value="Glycogen Phosphorylase B"/>
    <property type="match status" value="2"/>
</dbReference>
<evidence type="ECO:0000259" key="1">
    <source>
        <dbReference type="Pfam" id="PF00534"/>
    </source>
</evidence>
<dbReference type="SUPFAM" id="SSF53756">
    <property type="entry name" value="UDP-Glycosyltransferase/glycogen phosphorylase"/>
    <property type="match status" value="1"/>
</dbReference>